<dbReference type="PROSITE" id="PS50889">
    <property type="entry name" value="S4"/>
    <property type="match status" value="1"/>
</dbReference>
<gene>
    <name evidence="7" type="ORF">SO694_00144044</name>
</gene>
<dbReference type="Gene3D" id="3.30.2350.10">
    <property type="entry name" value="Pseudouridine synthase"/>
    <property type="match status" value="1"/>
</dbReference>
<evidence type="ECO:0000256" key="2">
    <source>
        <dbReference type="ARBA" id="ARBA00023235"/>
    </source>
</evidence>
<dbReference type="InterPro" id="IPR020103">
    <property type="entry name" value="PsdUridine_synth_cat_dom_sf"/>
</dbReference>
<evidence type="ECO:0000313" key="7">
    <source>
        <dbReference type="EMBL" id="KAK7235226.1"/>
    </source>
</evidence>
<evidence type="ECO:0000256" key="4">
    <source>
        <dbReference type="RuleBase" id="RU362028"/>
    </source>
</evidence>
<sequence length="361" mass="37475">MELRLARLLVLLGVAAFSPPPATFARVAGSRPRASADDDVDAPESYEAVCAGPPARLDAFLAAQFPERTRREWAEAIGGGAVRVNGAVATRKSASVAAGDGVAADAFAAEPAGDKPVEAEDLPLDVLVDDASFLVVNKAAGMVTHPAPGARRGTLANAVAHRCGGGGVFAEATPRPGIVHRLDRYTSGAIVVARNARATRRLQAQFKARTVAKLYLAVLARPPPPPPDGADELVIDAPIGRHPARREKMAVVPGGRPAVSRVRVLASDGRRCVAQVAIDTGRTHQIRVHLAHVGSPVLGDPVYGDAQANARAAAAFAANRTLLHAWRLAFDHPDSGARVEVTAPPPPDLARATAVVAGRDG</sequence>
<dbReference type="InterPro" id="IPR006225">
    <property type="entry name" value="PsdUridine_synth_RluC/D"/>
</dbReference>
<evidence type="ECO:0000256" key="1">
    <source>
        <dbReference type="ARBA" id="ARBA00010876"/>
    </source>
</evidence>
<dbReference type="InterPro" id="IPR036986">
    <property type="entry name" value="S4_RNA-bd_sf"/>
</dbReference>
<dbReference type="SUPFAM" id="SSF55120">
    <property type="entry name" value="Pseudouridine synthase"/>
    <property type="match status" value="1"/>
</dbReference>
<keyword evidence="2 4" id="KW-0413">Isomerase</keyword>
<comment type="similarity">
    <text evidence="1 4">Belongs to the pseudouridine synthase RluA family.</text>
</comment>
<evidence type="ECO:0000259" key="6">
    <source>
        <dbReference type="SMART" id="SM00363"/>
    </source>
</evidence>
<dbReference type="InterPro" id="IPR006224">
    <property type="entry name" value="PsdUridine_synth_RluA-like_CS"/>
</dbReference>
<organism evidence="7 8">
    <name type="scientific">Aureococcus anophagefferens</name>
    <name type="common">Harmful bloom alga</name>
    <dbReference type="NCBI Taxonomy" id="44056"/>
    <lineage>
        <taxon>Eukaryota</taxon>
        <taxon>Sar</taxon>
        <taxon>Stramenopiles</taxon>
        <taxon>Ochrophyta</taxon>
        <taxon>Pelagophyceae</taxon>
        <taxon>Pelagomonadales</taxon>
        <taxon>Pelagomonadaceae</taxon>
        <taxon>Aureococcus</taxon>
    </lineage>
</organism>
<comment type="caution">
    <text evidence="7">The sequence shown here is derived from an EMBL/GenBank/DDBJ whole genome shotgun (WGS) entry which is preliminary data.</text>
</comment>
<keyword evidence="3" id="KW-0694">RNA-binding</keyword>
<dbReference type="Gene3D" id="3.10.290.10">
    <property type="entry name" value="RNA-binding S4 domain"/>
    <property type="match status" value="1"/>
</dbReference>
<dbReference type="EC" id="5.4.99.-" evidence="4"/>
<dbReference type="EMBL" id="JBBJCI010000294">
    <property type="protein sequence ID" value="KAK7235226.1"/>
    <property type="molecule type" value="Genomic_DNA"/>
</dbReference>
<dbReference type="CDD" id="cd02869">
    <property type="entry name" value="PseudoU_synth_RluA_like"/>
    <property type="match status" value="1"/>
</dbReference>
<comment type="function">
    <text evidence="4">Responsible for synthesis of pseudouridine from uracil.</text>
</comment>
<dbReference type="InterPro" id="IPR006145">
    <property type="entry name" value="PsdUridine_synth_RsuA/RluA"/>
</dbReference>
<dbReference type="Pfam" id="PF01479">
    <property type="entry name" value="S4"/>
    <property type="match status" value="1"/>
</dbReference>
<name>A0ABR1FPY4_AURAN</name>
<feature type="domain" description="RNA-binding S4" evidence="6">
    <location>
        <begin position="55"/>
        <end position="123"/>
    </location>
</feature>
<dbReference type="InterPro" id="IPR002942">
    <property type="entry name" value="S4_RNA-bd"/>
</dbReference>
<evidence type="ECO:0000256" key="5">
    <source>
        <dbReference type="SAM" id="SignalP"/>
    </source>
</evidence>
<accession>A0ABR1FPY4</accession>
<keyword evidence="8" id="KW-1185">Reference proteome</keyword>
<dbReference type="PANTHER" id="PTHR21600">
    <property type="entry name" value="MITOCHONDRIAL RNA PSEUDOURIDINE SYNTHASE"/>
    <property type="match status" value="1"/>
</dbReference>
<reference evidence="7 8" key="1">
    <citation type="submission" date="2024-03" db="EMBL/GenBank/DDBJ databases">
        <title>Aureococcus anophagefferens CCMP1851 and Kratosvirus quantuckense: Draft genome of a second virus-susceptible host strain in the model system.</title>
        <authorList>
            <person name="Chase E."/>
            <person name="Truchon A.R."/>
            <person name="Schepens W."/>
            <person name="Wilhelm S.W."/>
        </authorList>
    </citation>
    <scope>NUCLEOTIDE SEQUENCE [LARGE SCALE GENOMIC DNA]</scope>
    <source>
        <strain evidence="7 8">CCMP1851</strain>
    </source>
</reference>
<evidence type="ECO:0000313" key="8">
    <source>
        <dbReference type="Proteomes" id="UP001363151"/>
    </source>
</evidence>
<dbReference type="PANTHER" id="PTHR21600:SF44">
    <property type="entry name" value="RIBOSOMAL LARGE SUBUNIT PSEUDOURIDINE SYNTHASE D"/>
    <property type="match status" value="1"/>
</dbReference>
<dbReference type="PROSITE" id="PS01129">
    <property type="entry name" value="PSI_RLU"/>
    <property type="match status" value="1"/>
</dbReference>
<dbReference type="Pfam" id="PF00849">
    <property type="entry name" value="PseudoU_synth_2"/>
    <property type="match status" value="1"/>
</dbReference>
<dbReference type="SUPFAM" id="SSF55174">
    <property type="entry name" value="Alpha-L RNA-binding motif"/>
    <property type="match status" value="1"/>
</dbReference>
<feature type="chain" id="PRO_5047521553" description="Pseudouridine synthase" evidence="5">
    <location>
        <begin position="26"/>
        <end position="361"/>
    </location>
</feature>
<feature type="signal peptide" evidence="5">
    <location>
        <begin position="1"/>
        <end position="25"/>
    </location>
</feature>
<dbReference type="InterPro" id="IPR050188">
    <property type="entry name" value="RluA_PseudoU_synthase"/>
</dbReference>
<dbReference type="CDD" id="cd00165">
    <property type="entry name" value="S4"/>
    <property type="match status" value="1"/>
</dbReference>
<proteinExistence type="inferred from homology"/>
<comment type="catalytic activity">
    <reaction evidence="4">
        <text>a uridine in RNA = a pseudouridine in RNA</text>
        <dbReference type="Rhea" id="RHEA:48348"/>
        <dbReference type="Rhea" id="RHEA-COMP:12068"/>
        <dbReference type="Rhea" id="RHEA-COMP:12069"/>
        <dbReference type="ChEBI" id="CHEBI:65314"/>
        <dbReference type="ChEBI" id="CHEBI:65315"/>
    </reaction>
</comment>
<keyword evidence="5" id="KW-0732">Signal</keyword>
<dbReference type="Proteomes" id="UP001363151">
    <property type="component" value="Unassembled WGS sequence"/>
</dbReference>
<dbReference type="SMART" id="SM00363">
    <property type="entry name" value="S4"/>
    <property type="match status" value="1"/>
</dbReference>
<protein>
    <recommendedName>
        <fullName evidence="4">Pseudouridine synthase</fullName>
        <ecNumber evidence="4">5.4.99.-</ecNumber>
    </recommendedName>
</protein>
<evidence type="ECO:0000256" key="3">
    <source>
        <dbReference type="PROSITE-ProRule" id="PRU00182"/>
    </source>
</evidence>
<dbReference type="NCBIfam" id="TIGR00005">
    <property type="entry name" value="rluA_subfam"/>
    <property type="match status" value="1"/>
</dbReference>